<comment type="subcellular location">
    <subcellularLocation>
        <location evidence="3">Cytoplasm</location>
    </subcellularLocation>
</comment>
<keyword evidence="3" id="KW-0963">Cytoplasm</keyword>
<feature type="compositionally biased region" description="Low complexity" evidence="5">
    <location>
        <begin position="15"/>
        <end position="35"/>
    </location>
</feature>
<dbReference type="STRING" id="1586267.GCA_001418685_01703"/>
<proteinExistence type="inferred from homology"/>
<accession>A0A0X3ASJ1</accession>
<dbReference type="EMBL" id="FCOR01000011">
    <property type="protein sequence ID" value="CVK16838.1"/>
    <property type="molecule type" value="Genomic_DNA"/>
</dbReference>
<keyword evidence="7" id="KW-1185">Reference proteome</keyword>
<dbReference type="PRINTS" id="PR00773">
    <property type="entry name" value="GRPEPROTEIN"/>
</dbReference>
<dbReference type="PANTHER" id="PTHR21237">
    <property type="entry name" value="GRPE PROTEIN"/>
    <property type="match status" value="1"/>
</dbReference>
<gene>
    <name evidence="3" type="primary">grpE</name>
    <name evidence="6" type="ORF">Ga0061079_11130</name>
</gene>
<dbReference type="Proteomes" id="UP000182761">
    <property type="component" value="Unassembled WGS sequence"/>
</dbReference>
<name>A0A0X3ASJ1_9FLAO</name>
<dbReference type="Gene3D" id="2.30.22.10">
    <property type="entry name" value="Head domain of nucleotide exchange factor GrpE"/>
    <property type="match status" value="1"/>
</dbReference>
<evidence type="ECO:0000256" key="4">
    <source>
        <dbReference type="RuleBase" id="RU004478"/>
    </source>
</evidence>
<dbReference type="GO" id="GO:0051087">
    <property type="term" value="F:protein-folding chaperone binding"/>
    <property type="evidence" value="ECO:0007669"/>
    <property type="project" value="InterPro"/>
</dbReference>
<comment type="subunit">
    <text evidence="3">Homodimer.</text>
</comment>
<dbReference type="GO" id="GO:0042803">
    <property type="term" value="F:protein homodimerization activity"/>
    <property type="evidence" value="ECO:0007669"/>
    <property type="project" value="InterPro"/>
</dbReference>
<dbReference type="RefSeq" id="WP_055426024.1">
    <property type="nucleotide sequence ID" value="NZ_FCOR01000011.1"/>
</dbReference>
<evidence type="ECO:0000256" key="3">
    <source>
        <dbReference type="HAMAP-Rule" id="MF_01151"/>
    </source>
</evidence>
<reference evidence="6 7" key="1">
    <citation type="submission" date="2016-01" db="EMBL/GenBank/DDBJ databases">
        <authorList>
            <person name="McClelland M."/>
            <person name="Jain A."/>
            <person name="Saraogi P."/>
            <person name="Mendelson R."/>
            <person name="Westerman R."/>
            <person name="SanMiguel P."/>
            <person name="Csonka L."/>
        </authorList>
    </citation>
    <scope>NUCLEOTIDE SEQUENCE [LARGE SCALE GENOMIC DNA]</scope>
    <source>
        <strain evidence="6 7">R-53146</strain>
    </source>
</reference>
<dbReference type="SUPFAM" id="SSF51064">
    <property type="entry name" value="Head domain of nucleotide exchange factor GrpE"/>
    <property type="match status" value="1"/>
</dbReference>
<keyword evidence="2 3" id="KW-0143">Chaperone</keyword>
<evidence type="ECO:0000256" key="5">
    <source>
        <dbReference type="SAM" id="MobiDB-lite"/>
    </source>
</evidence>
<dbReference type="Pfam" id="PF01025">
    <property type="entry name" value="GrpE"/>
    <property type="match status" value="1"/>
</dbReference>
<evidence type="ECO:0000313" key="6">
    <source>
        <dbReference type="EMBL" id="CVK16838.1"/>
    </source>
</evidence>
<organism evidence="6 7">
    <name type="scientific">Apibacter mensalis</name>
    <dbReference type="NCBI Taxonomy" id="1586267"/>
    <lineage>
        <taxon>Bacteria</taxon>
        <taxon>Pseudomonadati</taxon>
        <taxon>Bacteroidota</taxon>
        <taxon>Flavobacteriia</taxon>
        <taxon>Flavobacteriales</taxon>
        <taxon>Weeksellaceae</taxon>
        <taxon>Apibacter</taxon>
    </lineage>
</organism>
<evidence type="ECO:0000256" key="1">
    <source>
        <dbReference type="ARBA" id="ARBA00009054"/>
    </source>
</evidence>
<comment type="function">
    <text evidence="3">Participates actively in the response to hyperosmotic and heat shock by preventing the aggregation of stress-denatured proteins, in association with DnaK and GrpE. It is the nucleotide exchange factor for DnaK and may function as a thermosensor. Unfolded proteins bind initially to DnaJ; upon interaction with the DnaJ-bound protein, DnaK hydrolyzes its bound ATP, resulting in the formation of a stable complex. GrpE releases ADP from DnaK; ATP binding to DnaK triggers the release of the substrate protein, thus completing the reaction cycle. Several rounds of ATP-dependent interactions between DnaJ, DnaK and GrpE are required for fully efficient folding.</text>
</comment>
<comment type="similarity">
    <text evidence="1 3 4">Belongs to the GrpE family.</text>
</comment>
<dbReference type="HAMAP" id="MF_01151">
    <property type="entry name" value="GrpE"/>
    <property type="match status" value="1"/>
</dbReference>
<dbReference type="InterPro" id="IPR013805">
    <property type="entry name" value="GrpE_CC"/>
</dbReference>
<dbReference type="InterPro" id="IPR000740">
    <property type="entry name" value="GrpE"/>
</dbReference>
<dbReference type="GO" id="GO:0000774">
    <property type="term" value="F:adenyl-nucleotide exchange factor activity"/>
    <property type="evidence" value="ECO:0007669"/>
    <property type="project" value="InterPro"/>
</dbReference>
<dbReference type="GO" id="GO:0006457">
    <property type="term" value="P:protein folding"/>
    <property type="evidence" value="ECO:0007669"/>
    <property type="project" value="InterPro"/>
</dbReference>
<keyword evidence="3" id="KW-0346">Stress response</keyword>
<dbReference type="GO" id="GO:0005737">
    <property type="term" value="C:cytoplasm"/>
    <property type="evidence" value="ECO:0007669"/>
    <property type="project" value="UniProtKB-SubCell"/>
</dbReference>
<evidence type="ECO:0000313" key="7">
    <source>
        <dbReference type="Proteomes" id="UP000182761"/>
    </source>
</evidence>
<dbReference type="GO" id="GO:0051082">
    <property type="term" value="F:unfolded protein binding"/>
    <property type="evidence" value="ECO:0007669"/>
    <property type="project" value="TreeGrafter"/>
</dbReference>
<evidence type="ECO:0000256" key="2">
    <source>
        <dbReference type="ARBA" id="ARBA00023186"/>
    </source>
</evidence>
<dbReference type="Gene3D" id="3.90.20.20">
    <property type="match status" value="1"/>
</dbReference>
<dbReference type="SUPFAM" id="SSF58014">
    <property type="entry name" value="Coiled-coil domain of nucleotide exchange factor GrpE"/>
    <property type="match status" value="1"/>
</dbReference>
<dbReference type="InterPro" id="IPR009012">
    <property type="entry name" value="GrpE_head"/>
</dbReference>
<dbReference type="CDD" id="cd00446">
    <property type="entry name" value="GrpE"/>
    <property type="match status" value="1"/>
</dbReference>
<dbReference type="OrthoDB" id="9812586at2"/>
<dbReference type="PANTHER" id="PTHR21237:SF23">
    <property type="entry name" value="GRPE PROTEIN HOMOLOG, MITOCHONDRIAL"/>
    <property type="match status" value="1"/>
</dbReference>
<protein>
    <recommendedName>
        <fullName evidence="3">Protein GrpE</fullName>
    </recommendedName>
    <alternativeName>
        <fullName evidence="3">HSP-70 cofactor</fullName>
    </alternativeName>
</protein>
<feature type="region of interest" description="Disordered" evidence="5">
    <location>
        <begin position="1"/>
        <end position="40"/>
    </location>
</feature>
<dbReference type="AlphaFoldDB" id="A0A0X3ASJ1"/>
<sequence>MSIHSDNEENELIEENNNQENANDSENMSESSNNSDLTEKLEKEKDRYIRLFAEFDNYKKRVIKERQDLLKYSDKEILESLLPVLDDFDRAINELEKKEDNLSVLEGVKLIYNKLFNTLKERGLTVVDVKPGDDFNIDFQEAITQVPSPDESLKGKIIDVVQKGYLLHEKVIRYAKVVIGN</sequence>